<dbReference type="AlphaFoldDB" id="A0A081PC59"/>
<dbReference type="OrthoDB" id="9764212at2"/>
<name>A0A081PC59_9SPHI</name>
<dbReference type="eggNOG" id="COG1479">
    <property type="taxonomic scope" value="Bacteria"/>
</dbReference>
<comment type="caution">
    <text evidence="2">The sequence shown here is derived from an EMBL/GenBank/DDBJ whole genome shotgun (WGS) entry which is preliminary data.</text>
</comment>
<dbReference type="PANTHER" id="PTHR39639">
    <property type="entry name" value="CHROMOSOME 16, WHOLE GENOME SHOTGUN SEQUENCE"/>
    <property type="match status" value="1"/>
</dbReference>
<dbReference type="InterPro" id="IPR004919">
    <property type="entry name" value="GmrSD_N"/>
</dbReference>
<feature type="domain" description="GmrSD restriction endonucleases N-terminal" evidence="1">
    <location>
        <begin position="52"/>
        <end position="195"/>
    </location>
</feature>
<dbReference type="PANTHER" id="PTHR39639:SF1">
    <property type="entry name" value="DUF262 DOMAIN-CONTAINING PROTEIN"/>
    <property type="match status" value="1"/>
</dbReference>
<proteinExistence type="predicted"/>
<dbReference type="EMBL" id="JNFF01000117">
    <property type="protein sequence ID" value="KEQ28282.1"/>
    <property type="molecule type" value="Genomic_DNA"/>
</dbReference>
<dbReference type="RefSeq" id="WP_037444961.1">
    <property type="nucleotide sequence ID" value="NZ_JNFF01000117.1"/>
</dbReference>
<evidence type="ECO:0000313" key="2">
    <source>
        <dbReference type="EMBL" id="KEQ28282.1"/>
    </source>
</evidence>
<dbReference type="Proteomes" id="UP000028007">
    <property type="component" value="Unassembled WGS sequence"/>
</dbReference>
<evidence type="ECO:0000259" key="1">
    <source>
        <dbReference type="Pfam" id="PF03235"/>
    </source>
</evidence>
<protein>
    <recommendedName>
        <fullName evidence="1">GmrSD restriction endonucleases N-terminal domain-containing protein</fullName>
    </recommendedName>
</protein>
<keyword evidence="3" id="KW-1185">Reference proteome</keyword>
<sequence>MSANVEKVANLEVEEQIKETEKDYNYRLVEWPIEVLTKKFIKKTAGQEYRTLINAESSNSIIIVPEYQREFVWNEGMKAKFIESIFMKVPMPPLFAFTLDDEGNMELIDGVQRLSTIKEFVDGVLVLNNLEVLDTLNGYRFSELEISRQRKFNALSLKIYMLDEETDEGVRADIFNRINSTGQKLTSAEIRKGSYLNNKFYDFILYCVTLDEFTSLFSSARNDDKLRGEKEELITRFFAYSERYNEFDHSVKGFLDDYIKDKNDDFSDVEKQQKEDELKRALQFVSEYFPSGFKRTPSSKSIPKVRFESISVGVNLALKENPNLTNPDLRWLTSAEYKNLVTSGSSNNKSKLVARIEFVKNCLLSSININELDYGDSGRV</sequence>
<dbReference type="Pfam" id="PF03235">
    <property type="entry name" value="GmrSD_N"/>
    <property type="match status" value="1"/>
</dbReference>
<organism evidence="2 3">
    <name type="scientific">Pedobacter antarcticus 4BY</name>
    <dbReference type="NCBI Taxonomy" id="1358423"/>
    <lineage>
        <taxon>Bacteria</taxon>
        <taxon>Pseudomonadati</taxon>
        <taxon>Bacteroidota</taxon>
        <taxon>Sphingobacteriia</taxon>
        <taxon>Sphingobacteriales</taxon>
        <taxon>Sphingobacteriaceae</taxon>
        <taxon>Pedobacter</taxon>
    </lineage>
</organism>
<gene>
    <name evidence="2" type="ORF">N180_01215</name>
</gene>
<evidence type="ECO:0000313" key="3">
    <source>
        <dbReference type="Proteomes" id="UP000028007"/>
    </source>
</evidence>
<reference evidence="2 3" key="1">
    <citation type="journal article" date="1992" name="Int. J. Syst. Bacteriol.">
        <title>Sphingobacterium antarcticus sp. nov. a Psychrotrophic Bacterium from the Soils of Schirmacher Oasis, Antarctica.</title>
        <authorList>
            <person name="Shivaji S."/>
            <person name="Ray M.K."/>
            <person name="Rao N.S."/>
            <person name="Saiserr L."/>
            <person name="Jagannadham M.V."/>
            <person name="Kumar G.S."/>
            <person name="Reddy G."/>
            <person name="Bhargava P.M."/>
        </authorList>
    </citation>
    <scope>NUCLEOTIDE SEQUENCE [LARGE SCALE GENOMIC DNA]</scope>
    <source>
        <strain evidence="2 3">4BY</strain>
    </source>
</reference>
<accession>A0A081PC59</accession>